<dbReference type="PANTHER" id="PTHR10139:SF1">
    <property type="entry name" value="DOUBLE-STRAND BREAK REPAIR PROTEIN MRE11"/>
    <property type="match status" value="1"/>
</dbReference>
<feature type="region of interest" description="Disordered" evidence="17">
    <location>
        <begin position="515"/>
        <end position="547"/>
    </location>
</feature>
<keyword evidence="12 16" id="KW-0234">DNA repair</keyword>
<dbReference type="InterPro" id="IPR029052">
    <property type="entry name" value="Metallo-depent_PP-like"/>
</dbReference>
<evidence type="ECO:0000256" key="9">
    <source>
        <dbReference type="ARBA" id="ARBA00022763"/>
    </source>
</evidence>
<evidence type="ECO:0000256" key="7">
    <source>
        <dbReference type="ARBA" id="ARBA00022723"/>
    </source>
</evidence>
<dbReference type="InterPro" id="IPR038487">
    <property type="entry name" value="Mre11_capping_dom"/>
</dbReference>
<keyword evidence="19" id="KW-1185">Reference proteome</keyword>
<organism evidence="19 20">
    <name type="scientific">Drosophila arizonae</name>
    <name type="common">Fruit fly</name>
    <dbReference type="NCBI Taxonomy" id="7263"/>
    <lineage>
        <taxon>Eukaryota</taxon>
        <taxon>Metazoa</taxon>
        <taxon>Ecdysozoa</taxon>
        <taxon>Arthropoda</taxon>
        <taxon>Hexapoda</taxon>
        <taxon>Insecta</taxon>
        <taxon>Pterygota</taxon>
        <taxon>Neoptera</taxon>
        <taxon>Endopterygota</taxon>
        <taxon>Diptera</taxon>
        <taxon>Brachycera</taxon>
        <taxon>Muscomorpha</taxon>
        <taxon>Ephydroidea</taxon>
        <taxon>Drosophilidae</taxon>
        <taxon>Drosophila</taxon>
    </lineage>
</organism>
<keyword evidence="15 16" id="KW-0469">Meiosis</keyword>
<protein>
    <submittedName>
        <fullName evidence="20">Double-strand break repair protein MRE11-like</fullName>
    </submittedName>
</protein>
<proteinExistence type="inferred from homology"/>
<evidence type="ECO:0000313" key="20">
    <source>
        <dbReference type="RefSeq" id="XP_017856887.1"/>
    </source>
</evidence>
<evidence type="ECO:0000313" key="19">
    <source>
        <dbReference type="Proteomes" id="UP000694904"/>
    </source>
</evidence>
<comment type="similarity">
    <text evidence="4 16">Belongs to the MRE11/RAD32 family.</text>
</comment>
<dbReference type="Gene3D" id="3.60.21.10">
    <property type="match status" value="1"/>
</dbReference>
<evidence type="ECO:0000256" key="1">
    <source>
        <dbReference type="ARBA" id="ARBA00001936"/>
    </source>
</evidence>
<evidence type="ECO:0000256" key="12">
    <source>
        <dbReference type="ARBA" id="ARBA00023204"/>
    </source>
</evidence>
<dbReference type="SUPFAM" id="SSF56300">
    <property type="entry name" value="Metallo-dependent phosphatases"/>
    <property type="match status" value="1"/>
</dbReference>
<evidence type="ECO:0000256" key="14">
    <source>
        <dbReference type="ARBA" id="ARBA00023242"/>
    </source>
</evidence>
<evidence type="ECO:0000256" key="10">
    <source>
        <dbReference type="ARBA" id="ARBA00022801"/>
    </source>
</evidence>
<keyword evidence="10 16" id="KW-0378">Hydrolase</keyword>
<evidence type="ECO:0000256" key="13">
    <source>
        <dbReference type="ARBA" id="ARBA00023211"/>
    </source>
</evidence>
<evidence type="ECO:0000256" key="5">
    <source>
        <dbReference type="ARBA" id="ARBA00022454"/>
    </source>
</evidence>
<keyword evidence="7" id="KW-0479">Metal-binding</keyword>
<dbReference type="InterPro" id="IPR003701">
    <property type="entry name" value="Mre11"/>
</dbReference>
<feature type="domain" description="Mre11 DNA-binding" evidence="18">
    <location>
        <begin position="297"/>
        <end position="454"/>
    </location>
</feature>
<keyword evidence="8 16" id="KW-0255">Endonuclease</keyword>
<comment type="subcellular location">
    <subcellularLocation>
        <location evidence="3">Chromosome</location>
    </subcellularLocation>
    <subcellularLocation>
        <location evidence="2">Nucleus</location>
    </subcellularLocation>
</comment>
<dbReference type="NCBIfam" id="TIGR00583">
    <property type="entry name" value="mre11"/>
    <property type="match status" value="1"/>
</dbReference>
<keyword evidence="13 16" id="KW-0464">Manganese</keyword>
<dbReference type="PIRSF" id="PIRSF000882">
    <property type="entry name" value="DSB_repair_MRE11"/>
    <property type="match status" value="1"/>
</dbReference>
<accession>A0ABM1NPK1</accession>
<dbReference type="RefSeq" id="XP_017856887.1">
    <property type="nucleotide sequence ID" value="XM_018001398.1"/>
</dbReference>
<keyword evidence="6 16" id="KW-0540">Nuclease</keyword>
<dbReference type="InterPro" id="IPR041796">
    <property type="entry name" value="Mre11_N"/>
</dbReference>
<gene>
    <name evidence="20" type="primary">LOC108609675</name>
</gene>
<dbReference type="Pfam" id="PF04152">
    <property type="entry name" value="Mre11_DNA_bind"/>
    <property type="match status" value="1"/>
</dbReference>
<evidence type="ECO:0000256" key="8">
    <source>
        <dbReference type="ARBA" id="ARBA00022759"/>
    </source>
</evidence>
<evidence type="ECO:0000256" key="2">
    <source>
        <dbReference type="ARBA" id="ARBA00004123"/>
    </source>
</evidence>
<reference evidence="19" key="1">
    <citation type="journal article" date="1997" name="Nucleic Acids Res.">
        <title>tRNAscan-SE: a program for improved detection of transfer RNA genes in genomic sequence.</title>
        <authorList>
            <person name="Lowe T.M."/>
            <person name="Eddy S.R."/>
        </authorList>
    </citation>
    <scope>NUCLEOTIDE SEQUENCE [LARGE SCALE GENOMIC DNA]</scope>
</reference>
<reference evidence="20" key="3">
    <citation type="submission" date="2025-08" db="UniProtKB">
        <authorList>
            <consortium name="RefSeq"/>
        </authorList>
    </citation>
    <scope>IDENTIFICATION</scope>
    <source>
        <tissue evidence="20">Whole organism</tissue>
    </source>
</reference>
<evidence type="ECO:0000256" key="17">
    <source>
        <dbReference type="SAM" id="MobiDB-lite"/>
    </source>
</evidence>
<evidence type="ECO:0000256" key="4">
    <source>
        <dbReference type="ARBA" id="ARBA00009028"/>
    </source>
</evidence>
<evidence type="ECO:0000259" key="18">
    <source>
        <dbReference type="SMART" id="SM01347"/>
    </source>
</evidence>
<reference evidence="19" key="2">
    <citation type="journal article" date="2016" name="G3 (Bethesda)">
        <title>Genome Evolution in Three Species of Cactophilic Drosophila.</title>
        <authorList>
            <person name="Sanchez-Flores A."/>
            <person name="Penazola F."/>
            <person name="Carpinteyro-Ponce J."/>
            <person name="Nazario-Yepiz N."/>
            <person name="Abreu-Goodger C."/>
            <person name="Machado C.A."/>
            <person name="Markow T.A."/>
        </authorList>
    </citation>
    <scope>NUCLEOTIDE SEQUENCE [LARGE SCALE GENOMIC DNA]</scope>
</reference>
<keyword evidence="14 16" id="KW-0539">Nucleus</keyword>
<keyword evidence="11 16" id="KW-0269">Exonuclease</keyword>
<evidence type="ECO:0000256" key="15">
    <source>
        <dbReference type="ARBA" id="ARBA00023254"/>
    </source>
</evidence>
<evidence type="ECO:0000256" key="3">
    <source>
        <dbReference type="ARBA" id="ARBA00004286"/>
    </source>
</evidence>
<dbReference type="CDD" id="cd00840">
    <property type="entry name" value="MPP_Mre11_N"/>
    <property type="match status" value="1"/>
</dbReference>
<dbReference type="GeneID" id="108609675"/>
<dbReference type="InterPro" id="IPR007281">
    <property type="entry name" value="Mre11_DNA-bd"/>
</dbReference>
<evidence type="ECO:0000256" key="11">
    <source>
        <dbReference type="ARBA" id="ARBA00022839"/>
    </source>
</evidence>
<dbReference type="InterPro" id="IPR004843">
    <property type="entry name" value="Calcineurin-like_PHP"/>
</dbReference>
<dbReference type="SMART" id="SM01347">
    <property type="entry name" value="Mre11_DNA_bind"/>
    <property type="match status" value="1"/>
</dbReference>
<name>A0ABM1NPK1_DROAR</name>
<evidence type="ECO:0000256" key="16">
    <source>
        <dbReference type="RuleBase" id="RU003447"/>
    </source>
</evidence>
<keyword evidence="9 16" id="KW-0227">DNA damage</keyword>
<dbReference type="Gene3D" id="3.30.110.110">
    <property type="entry name" value="Mre11, capping domain"/>
    <property type="match status" value="1"/>
</dbReference>
<dbReference type="PANTHER" id="PTHR10139">
    <property type="entry name" value="DOUBLE-STRAND BREAK REPAIR PROTEIN MRE11"/>
    <property type="match status" value="1"/>
</dbReference>
<dbReference type="Pfam" id="PF00149">
    <property type="entry name" value="Metallophos"/>
    <property type="match status" value="1"/>
</dbReference>
<keyword evidence="5" id="KW-0158">Chromosome</keyword>
<evidence type="ECO:0000256" key="6">
    <source>
        <dbReference type="ARBA" id="ARBA00022722"/>
    </source>
</evidence>
<sequence>MAGTVAVGNNADDSIRILVATDNHLGYAEKDAVRGEDSFTTFEEILELAVSENVDMILLGGDLFHDSVPSQNALYKCFELLRRYTFGDKSVSLEILSDQSLSFHSALNHSVNYEDPYLKISIPVFSIHGNHDDPSGFGRLSSLDLLSTTGLINYFGHWTDLSRVEINPILIRKGETKLALYGLSHIPDAQLVRMLEKSEINFNNDNLSGEGWYQLMVVHQNRVDRGGSKKYLPEDRLPDFVNMVIWGHEHDCYVDFKQSASGHFKVYQPGSSVATSLIKGESKTKHVGLLTINKLNESLKPLPLQTVRPFVYESIDLDDLVEKLHLNEGDAAEKVYNFAIKRVEALIERAKGLLTGHPKQPTIPLIRLRLRYTDETHMFNTIRFGHLFGARVANVADVVRFTRLTENDTANAAVESGMEVDDLTTLEDLLGRYIEDIPLTLFHSKVLKEVTLRMVKHSDGHEAGQIFKYYSDKVVEHLMQKMPSLENIQDEIENFRRRYKADDILNALNSLGTKTRNKRPAVNRSAVPNDALTTSGGEPSSRGGLAATKRLRIFN</sequence>
<dbReference type="Proteomes" id="UP000694904">
    <property type="component" value="Chromosome 3"/>
</dbReference>
<comment type="cofactor">
    <cofactor evidence="1">
        <name>Mn(2+)</name>
        <dbReference type="ChEBI" id="CHEBI:29035"/>
    </cofactor>
</comment>